<dbReference type="AntiFam" id="ANF00125">
    <property type="entry name" value="Shadow ORF (opposite lpxD)"/>
</dbReference>
<evidence type="ECO:0000313" key="1">
    <source>
        <dbReference type="EMBL" id="MPN45820.1"/>
    </source>
</evidence>
<name>A0A645I3X6_9ZZZZ</name>
<accession>A0A645I3X6</accession>
<dbReference type="EMBL" id="VSSQ01105986">
    <property type="protein sequence ID" value="MPN45820.1"/>
    <property type="molecule type" value="Genomic_DNA"/>
</dbReference>
<dbReference type="AlphaFoldDB" id="A0A645I3X6"/>
<gene>
    <name evidence="1" type="ORF">SDC9_193392</name>
</gene>
<protein>
    <submittedName>
        <fullName evidence="1">Uncharacterized protein</fullName>
    </submittedName>
</protein>
<reference evidence="1" key="1">
    <citation type="submission" date="2019-08" db="EMBL/GenBank/DDBJ databases">
        <authorList>
            <person name="Kucharzyk K."/>
            <person name="Murdoch R.W."/>
            <person name="Higgins S."/>
            <person name="Loffler F."/>
        </authorList>
    </citation>
    <scope>NUCLEOTIDE SEQUENCE</scope>
</reference>
<proteinExistence type="predicted"/>
<comment type="caution">
    <text evidence="1">The sequence shown here is derived from an EMBL/GenBank/DDBJ whole genome shotgun (WGS) entry which is preliminary data.</text>
</comment>
<sequence length="125" mass="14373">MHKTVKLYKIGKNGVARRHSPVDITVLPNFNMIMNYYMPRMADRQWNAIENGTLKPFASDCGICSDSAIFPDRCSFVENHVWTNDRIRANPDIFFRNDSGGMNKGGRCYVRNKTALRRIEVCVLN</sequence>
<organism evidence="1">
    <name type="scientific">bioreactor metagenome</name>
    <dbReference type="NCBI Taxonomy" id="1076179"/>
    <lineage>
        <taxon>unclassified sequences</taxon>
        <taxon>metagenomes</taxon>
        <taxon>ecological metagenomes</taxon>
    </lineage>
</organism>